<dbReference type="STRING" id="1348612.A0A397HWI9"/>
<dbReference type="EMBL" id="PQFF01000288">
    <property type="protein sequence ID" value="RHZ65463.1"/>
    <property type="molecule type" value="Genomic_DNA"/>
</dbReference>
<evidence type="ECO:0000313" key="1">
    <source>
        <dbReference type="EMBL" id="RHZ65463.1"/>
    </source>
</evidence>
<sequence length="238" mass="27908">MLWEKFHEFYPTGMKCTAFMTRLQGSRYVYQDNLGGLCSECNECGYEVFGEITALIKSNINDEIIRKELLANSQILRRYIRRNFFKQFQILSTGEAQHNSCISHCLRYAFGSCNFSHPDTCFNCEMIFSFFNKIKEYLSSELYEQLDVSLDELDNNGVVLIVDYKMKIVLQIARETKKNWYGKRGWALHTVLVYIKDLNLNQLNVHTFDHWSDDTRQDAWFTASSLHAALEILDKKPK</sequence>
<comment type="caution">
    <text evidence="1">The sequence shown here is derived from an EMBL/GenBank/DDBJ whole genome shotgun (WGS) entry which is preliminary data.</text>
</comment>
<reference evidence="1 2" key="1">
    <citation type="submission" date="2018-08" db="EMBL/GenBank/DDBJ databases">
        <title>Genome and evolution of the arbuscular mycorrhizal fungus Diversispora epigaea (formerly Glomus versiforme) and its bacterial endosymbionts.</title>
        <authorList>
            <person name="Sun X."/>
            <person name="Fei Z."/>
            <person name="Harrison M."/>
        </authorList>
    </citation>
    <scope>NUCLEOTIDE SEQUENCE [LARGE SCALE GENOMIC DNA]</scope>
    <source>
        <strain evidence="1 2">IT104</strain>
    </source>
</reference>
<dbReference type="OrthoDB" id="2400269at2759"/>
<proteinExistence type="predicted"/>
<organism evidence="1 2">
    <name type="scientific">Diversispora epigaea</name>
    <dbReference type="NCBI Taxonomy" id="1348612"/>
    <lineage>
        <taxon>Eukaryota</taxon>
        <taxon>Fungi</taxon>
        <taxon>Fungi incertae sedis</taxon>
        <taxon>Mucoromycota</taxon>
        <taxon>Glomeromycotina</taxon>
        <taxon>Glomeromycetes</taxon>
        <taxon>Diversisporales</taxon>
        <taxon>Diversisporaceae</taxon>
        <taxon>Diversispora</taxon>
    </lineage>
</organism>
<keyword evidence="2" id="KW-1185">Reference proteome</keyword>
<protein>
    <submittedName>
        <fullName evidence="1">Uncharacterized protein</fullName>
    </submittedName>
</protein>
<gene>
    <name evidence="1" type="ORF">Glove_315g43</name>
</gene>
<dbReference type="Proteomes" id="UP000266861">
    <property type="component" value="Unassembled WGS sequence"/>
</dbReference>
<evidence type="ECO:0000313" key="2">
    <source>
        <dbReference type="Proteomes" id="UP000266861"/>
    </source>
</evidence>
<name>A0A397HWI9_9GLOM</name>
<dbReference type="AlphaFoldDB" id="A0A397HWI9"/>
<accession>A0A397HWI9</accession>